<sequence length="100" mass="11046">MKTSRPSKPFYVEFRKCTKLLISYKTGKSISTSTFARWIKKSMSLAAHSTKSAATSAAAAAGTSLKNILDTANWASVSTFKTFYHWENVNTFMDDVLAHG</sequence>
<organism evidence="2 3">
    <name type="scientific">Tegillarca granosa</name>
    <name type="common">Malaysian cockle</name>
    <name type="synonym">Anadara granosa</name>
    <dbReference type="NCBI Taxonomy" id="220873"/>
    <lineage>
        <taxon>Eukaryota</taxon>
        <taxon>Metazoa</taxon>
        <taxon>Spiralia</taxon>
        <taxon>Lophotrochozoa</taxon>
        <taxon>Mollusca</taxon>
        <taxon>Bivalvia</taxon>
        <taxon>Autobranchia</taxon>
        <taxon>Pteriomorphia</taxon>
        <taxon>Arcoida</taxon>
        <taxon>Arcoidea</taxon>
        <taxon>Arcidae</taxon>
        <taxon>Tegillarca</taxon>
    </lineage>
</organism>
<dbReference type="EMBL" id="JARBDR010000921">
    <property type="protein sequence ID" value="KAJ8299167.1"/>
    <property type="molecule type" value="Genomic_DNA"/>
</dbReference>
<evidence type="ECO:0000256" key="1">
    <source>
        <dbReference type="ARBA" id="ARBA00023172"/>
    </source>
</evidence>
<dbReference type="SUPFAM" id="SSF56349">
    <property type="entry name" value="DNA breaking-rejoining enzymes"/>
    <property type="match status" value="1"/>
</dbReference>
<gene>
    <name evidence="2" type="ORF">KUTeg_023227</name>
</gene>
<proteinExistence type="predicted"/>
<dbReference type="Gene3D" id="1.10.443.10">
    <property type="entry name" value="Intergrase catalytic core"/>
    <property type="match status" value="1"/>
</dbReference>
<protein>
    <submittedName>
        <fullName evidence="2">Uncharacterized protein</fullName>
    </submittedName>
</protein>
<keyword evidence="1" id="KW-0233">DNA recombination</keyword>
<comment type="caution">
    <text evidence="2">The sequence shown here is derived from an EMBL/GenBank/DDBJ whole genome shotgun (WGS) entry which is preliminary data.</text>
</comment>
<dbReference type="PANTHER" id="PTHR35617:SF3">
    <property type="entry name" value="CORE-BINDING (CB) DOMAIN-CONTAINING PROTEIN"/>
    <property type="match status" value="1"/>
</dbReference>
<dbReference type="Proteomes" id="UP001217089">
    <property type="component" value="Unassembled WGS sequence"/>
</dbReference>
<evidence type="ECO:0000313" key="2">
    <source>
        <dbReference type="EMBL" id="KAJ8299167.1"/>
    </source>
</evidence>
<evidence type="ECO:0000313" key="3">
    <source>
        <dbReference type="Proteomes" id="UP001217089"/>
    </source>
</evidence>
<accession>A0ABQ9E1M3</accession>
<keyword evidence="3" id="KW-1185">Reference proteome</keyword>
<dbReference type="PANTHER" id="PTHR35617">
    <property type="entry name" value="PHAGE_INTEGRASE DOMAIN-CONTAINING PROTEIN"/>
    <property type="match status" value="1"/>
</dbReference>
<reference evidence="2 3" key="1">
    <citation type="submission" date="2022-12" db="EMBL/GenBank/DDBJ databases">
        <title>Chromosome-level genome of Tegillarca granosa.</title>
        <authorList>
            <person name="Kim J."/>
        </authorList>
    </citation>
    <scope>NUCLEOTIDE SEQUENCE [LARGE SCALE GENOMIC DNA]</scope>
    <source>
        <strain evidence="2">Teg-2019</strain>
        <tissue evidence="2">Adductor muscle</tissue>
    </source>
</reference>
<name>A0ABQ9E1M3_TEGGR</name>
<dbReference type="InterPro" id="IPR011010">
    <property type="entry name" value="DNA_brk_join_enz"/>
</dbReference>
<dbReference type="InterPro" id="IPR013762">
    <property type="entry name" value="Integrase-like_cat_sf"/>
</dbReference>